<evidence type="ECO:0000313" key="3">
    <source>
        <dbReference type="Proteomes" id="UP000584642"/>
    </source>
</evidence>
<organism evidence="2 3">
    <name type="scientific">Azospirillum oleiclasticum</name>
    <dbReference type="NCBI Taxonomy" id="2735135"/>
    <lineage>
        <taxon>Bacteria</taxon>
        <taxon>Pseudomonadati</taxon>
        <taxon>Pseudomonadota</taxon>
        <taxon>Alphaproteobacteria</taxon>
        <taxon>Rhodospirillales</taxon>
        <taxon>Azospirillaceae</taxon>
        <taxon>Azospirillum</taxon>
    </lineage>
</organism>
<keyword evidence="3" id="KW-1185">Reference proteome</keyword>
<dbReference type="InterPro" id="IPR000073">
    <property type="entry name" value="AB_hydrolase_1"/>
</dbReference>
<feature type="domain" description="AB hydrolase-1" evidence="1">
    <location>
        <begin position="5"/>
        <end position="120"/>
    </location>
</feature>
<dbReference type="Proteomes" id="UP000584642">
    <property type="component" value="Unassembled WGS sequence"/>
</dbReference>
<name>A0ABX2T2T1_9PROT</name>
<dbReference type="RefSeq" id="WP_180280343.1">
    <property type="nucleotide sequence ID" value="NZ_JABFDB010000001.1"/>
</dbReference>
<protein>
    <recommendedName>
        <fullName evidence="1">AB hydrolase-1 domain-containing protein</fullName>
    </recommendedName>
</protein>
<evidence type="ECO:0000259" key="1">
    <source>
        <dbReference type="Pfam" id="PF12697"/>
    </source>
</evidence>
<dbReference type="InterPro" id="IPR029058">
    <property type="entry name" value="AB_hydrolase_fold"/>
</dbReference>
<accession>A0ABX2T2T1</accession>
<reference evidence="2 3" key="1">
    <citation type="submission" date="2020-05" db="EMBL/GenBank/DDBJ databases">
        <title>Azospirillum oleiclasticum sp. nov, a nitrogen-fixing and heavy crude oil-emulsifying bacterium isolated from the crude oil of Yumen Oilfield.</title>
        <authorList>
            <person name="Wu D."/>
            <person name="Cai M."/>
            <person name="Zhang X."/>
        </authorList>
    </citation>
    <scope>NUCLEOTIDE SEQUENCE [LARGE SCALE GENOMIC DNA]</scope>
    <source>
        <strain evidence="2 3">ROY-1-1-2</strain>
    </source>
</reference>
<comment type="caution">
    <text evidence="2">The sequence shown here is derived from an EMBL/GenBank/DDBJ whole genome shotgun (WGS) entry which is preliminary data.</text>
</comment>
<evidence type="ECO:0000313" key="2">
    <source>
        <dbReference type="EMBL" id="NYZ18617.1"/>
    </source>
</evidence>
<gene>
    <name evidence="2" type="ORF">HND93_02750</name>
</gene>
<dbReference type="PANTHER" id="PTHR37946">
    <property type="entry name" value="SLL1969 PROTEIN"/>
    <property type="match status" value="1"/>
</dbReference>
<dbReference type="PANTHER" id="PTHR37946:SF1">
    <property type="entry name" value="SLL1969 PROTEIN"/>
    <property type="match status" value="1"/>
</dbReference>
<dbReference type="Pfam" id="PF12697">
    <property type="entry name" value="Abhydrolase_6"/>
    <property type="match status" value="1"/>
</dbReference>
<dbReference type="EMBL" id="JABFDB010000001">
    <property type="protein sequence ID" value="NYZ18617.1"/>
    <property type="molecule type" value="Genomic_DNA"/>
</dbReference>
<dbReference type="Gene3D" id="3.40.50.1820">
    <property type="entry name" value="alpha/beta hydrolase"/>
    <property type="match status" value="1"/>
</dbReference>
<sequence length="208" mass="21952">MMRNILYIHGAYASAASFSHMVGRLPAHRAVFADYDCRTSSVDATVRRLKVTTAERFADEPYSIVAHSLGGVVGLRLAAGGAPVERMFTMSAPFGGSRAASLFSLVFALTPVFADIDPYGPTIRSVLDGEIRFPIRSIVSTAGGSPMMREDNDGVVTVASQTCLVGPDYHAVAVNHHEVVQAGPVIDLAQDFLFGSAVGAIPEPALSA</sequence>
<proteinExistence type="predicted"/>
<dbReference type="SUPFAM" id="SSF53474">
    <property type="entry name" value="alpha/beta-Hydrolases"/>
    <property type="match status" value="1"/>
</dbReference>